<dbReference type="PANTHER" id="PTHR11142">
    <property type="entry name" value="PSEUDOURIDYLATE SYNTHASE"/>
    <property type="match status" value="1"/>
</dbReference>
<proteinExistence type="inferred from homology"/>
<feature type="active site" description="Nucleophile" evidence="4">
    <location>
        <position position="82"/>
    </location>
</feature>
<dbReference type="SUPFAM" id="SSF55120">
    <property type="entry name" value="Pseudouridine synthase"/>
    <property type="match status" value="1"/>
</dbReference>
<dbReference type="Gene3D" id="3.30.70.580">
    <property type="entry name" value="Pseudouridine synthase I, catalytic domain, N-terminal subdomain"/>
    <property type="match status" value="1"/>
</dbReference>
<dbReference type="GO" id="GO:0160147">
    <property type="term" value="F:tRNA pseudouridine(38-40) synthase activity"/>
    <property type="evidence" value="ECO:0007669"/>
    <property type="project" value="UniProtKB-EC"/>
</dbReference>
<dbReference type="EC" id="5.4.99.12" evidence="4"/>
<dbReference type="EMBL" id="RZNH01000005">
    <property type="protein sequence ID" value="NOU59197.1"/>
    <property type="molecule type" value="Genomic_DNA"/>
</dbReference>
<feature type="binding site" evidence="4">
    <location>
        <position position="142"/>
    </location>
    <ligand>
        <name>substrate</name>
    </ligand>
</feature>
<dbReference type="Pfam" id="PF01416">
    <property type="entry name" value="PseudoU_synth_1"/>
    <property type="match status" value="2"/>
</dbReference>
<name>A0ABX1WT70_9BACT</name>
<keyword evidence="3 4" id="KW-0413">Isomerase</keyword>
<accession>A0ABX1WT70</accession>
<evidence type="ECO:0000313" key="8">
    <source>
        <dbReference type="Proteomes" id="UP000732105"/>
    </source>
</evidence>
<organism evidence="7 8">
    <name type="scientific">Marinifilum caeruleilacunae</name>
    <dbReference type="NCBI Taxonomy" id="2499076"/>
    <lineage>
        <taxon>Bacteria</taxon>
        <taxon>Pseudomonadati</taxon>
        <taxon>Bacteroidota</taxon>
        <taxon>Bacteroidia</taxon>
        <taxon>Marinilabiliales</taxon>
        <taxon>Marinifilaceae</taxon>
    </lineage>
</organism>
<dbReference type="InterPro" id="IPR001406">
    <property type="entry name" value="PsdUridine_synth_TruA"/>
</dbReference>
<comment type="caution">
    <text evidence="7">The sequence shown here is derived from an EMBL/GenBank/DDBJ whole genome shotgun (WGS) entry which is preliminary data.</text>
</comment>
<feature type="domain" description="Pseudouridine synthase I TruA alpha/beta" evidence="6">
    <location>
        <begin position="181"/>
        <end position="275"/>
    </location>
</feature>
<evidence type="ECO:0000256" key="2">
    <source>
        <dbReference type="ARBA" id="ARBA00022694"/>
    </source>
</evidence>
<evidence type="ECO:0000259" key="6">
    <source>
        <dbReference type="Pfam" id="PF01416"/>
    </source>
</evidence>
<evidence type="ECO:0000256" key="4">
    <source>
        <dbReference type="HAMAP-Rule" id="MF_00171"/>
    </source>
</evidence>
<feature type="domain" description="Pseudouridine synthase I TruA alpha/beta" evidence="6">
    <location>
        <begin position="39"/>
        <end position="136"/>
    </location>
</feature>
<keyword evidence="8" id="KW-1185">Reference proteome</keyword>
<dbReference type="InterPro" id="IPR020103">
    <property type="entry name" value="PsdUridine_synth_cat_dom_sf"/>
</dbReference>
<sequence>MEHGLFRFGSLSLLQFIIIFVADIEKHYDLNKRYFIRLSYKGTNYHGWQIQPNAITVQEVLNKALSTLLNAEINVVGCGRTDTGVHASDFYAHFDVDEQVSFDCDKLSFRLNRFLPHDIAIKQTFQVNTEAHTRFDATARTYHYFISKEKNPFRLESHWKVPYELDVQKMNEAAQILFEYEDFTSFSKLHTDVKTNNCKIYHAEWKESDDELVFTVKADRFLRNMVRAIVGTLVEVGRGKINVNDFRKVIESKNRSNAGTSVPGHGLFLAEIDYPESIREI</sequence>
<evidence type="ECO:0000256" key="1">
    <source>
        <dbReference type="ARBA" id="ARBA00009375"/>
    </source>
</evidence>
<dbReference type="InterPro" id="IPR020094">
    <property type="entry name" value="TruA/RsuA/RluB/E/F_N"/>
</dbReference>
<dbReference type="PANTHER" id="PTHR11142:SF0">
    <property type="entry name" value="TRNA PSEUDOURIDINE SYNTHASE-LIKE 1"/>
    <property type="match status" value="1"/>
</dbReference>
<evidence type="ECO:0000313" key="7">
    <source>
        <dbReference type="EMBL" id="NOU59197.1"/>
    </source>
</evidence>
<dbReference type="PIRSF" id="PIRSF001430">
    <property type="entry name" value="tRNA_psdUrid_synth"/>
    <property type="match status" value="1"/>
</dbReference>
<dbReference type="InterPro" id="IPR020095">
    <property type="entry name" value="PsdUridine_synth_TruA_C"/>
</dbReference>
<comment type="catalytic activity">
    <reaction evidence="4 5">
        <text>uridine(38/39/40) in tRNA = pseudouridine(38/39/40) in tRNA</text>
        <dbReference type="Rhea" id="RHEA:22376"/>
        <dbReference type="Rhea" id="RHEA-COMP:10085"/>
        <dbReference type="Rhea" id="RHEA-COMP:10087"/>
        <dbReference type="ChEBI" id="CHEBI:65314"/>
        <dbReference type="ChEBI" id="CHEBI:65315"/>
        <dbReference type="EC" id="5.4.99.12"/>
    </reaction>
</comment>
<evidence type="ECO:0000256" key="3">
    <source>
        <dbReference type="ARBA" id="ARBA00023235"/>
    </source>
</evidence>
<comment type="subunit">
    <text evidence="4">Homodimer.</text>
</comment>
<comment type="similarity">
    <text evidence="1 4 5">Belongs to the tRNA pseudouridine synthase TruA family.</text>
</comment>
<comment type="function">
    <text evidence="4">Formation of pseudouridine at positions 38, 39 and 40 in the anticodon stem and loop of transfer RNAs.</text>
</comment>
<dbReference type="CDD" id="cd02570">
    <property type="entry name" value="PseudoU_synth_EcTruA"/>
    <property type="match status" value="1"/>
</dbReference>
<dbReference type="HAMAP" id="MF_00171">
    <property type="entry name" value="TruA"/>
    <property type="match status" value="1"/>
</dbReference>
<reference evidence="7 8" key="1">
    <citation type="submission" date="2018-12" db="EMBL/GenBank/DDBJ databases">
        <title>Marinifilum JC070 sp. nov., a marine bacterium isolated from Yongle Blue Hole in the South China Sea.</title>
        <authorList>
            <person name="Fu T."/>
        </authorList>
    </citation>
    <scope>NUCLEOTIDE SEQUENCE [LARGE SCALE GENOMIC DNA]</scope>
    <source>
        <strain evidence="7 8">JC070</strain>
    </source>
</reference>
<protein>
    <recommendedName>
        <fullName evidence="4">tRNA pseudouridine synthase A</fullName>
        <ecNumber evidence="4">5.4.99.12</ecNumber>
    </recommendedName>
    <alternativeName>
        <fullName evidence="4">tRNA pseudouridine(38-40) synthase</fullName>
    </alternativeName>
    <alternativeName>
        <fullName evidence="4">tRNA pseudouridylate synthase I</fullName>
    </alternativeName>
    <alternativeName>
        <fullName evidence="4">tRNA-uridine isomerase I</fullName>
    </alternativeName>
</protein>
<evidence type="ECO:0000256" key="5">
    <source>
        <dbReference type="RuleBase" id="RU003792"/>
    </source>
</evidence>
<dbReference type="InterPro" id="IPR020097">
    <property type="entry name" value="PsdUridine_synth_TruA_a/b_dom"/>
</dbReference>
<keyword evidence="2 4" id="KW-0819">tRNA processing</keyword>
<dbReference type="Proteomes" id="UP000732105">
    <property type="component" value="Unassembled WGS sequence"/>
</dbReference>
<dbReference type="NCBIfam" id="TIGR00071">
    <property type="entry name" value="hisT_truA"/>
    <property type="match status" value="1"/>
</dbReference>
<comment type="caution">
    <text evidence="4">Lacks conserved residue(s) required for the propagation of feature annotation.</text>
</comment>
<dbReference type="Gene3D" id="3.30.70.660">
    <property type="entry name" value="Pseudouridine synthase I, catalytic domain, C-terminal subdomain"/>
    <property type="match status" value="1"/>
</dbReference>
<gene>
    <name evidence="4 7" type="primary">truA</name>
    <name evidence="7" type="ORF">ELS83_05145</name>
</gene>